<name>A0ABR7V9H8_9FLAO</name>
<evidence type="ECO:0000313" key="3">
    <source>
        <dbReference type="EMBL" id="MBD0779987.1"/>
    </source>
</evidence>
<dbReference type="CDD" id="cd00838">
    <property type="entry name" value="MPP_superfamily"/>
    <property type="match status" value="1"/>
</dbReference>
<protein>
    <submittedName>
        <fullName evidence="3">Metallophosphoesterase family protein</fullName>
    </submittedName>
</protein>
<evidence type="ECO:0000256" key="1">
    <source>
        <dbReference type="ARBA" id="ARBA00008950"/>
    </source>
</evidence>
<dbReference type="EMBL" id="JABTCF010000017">
    <property type="protein sequence ID" value="MBD0779987.1"/>
    <property type="molecule type" value="Genomic_DNA"/>
</dbReference>
<dbReference type="PANTHER" id="PTHR42850:SF2">
    <property type="entry name" value="BLL5683 PROTEIN"/>
    <property type="match status" value="1"/>
</dbReference>
<dbReference type="PANTHER" id="PTHR42850">
    <property type="entry name" value="METALLOPHOSPHOESTERASE"/>
    <property type="match status" value="1"/>
</dbReference>
<comment type="caution">
    <text evidence="3">The sequence shown here is derived from an EMBL/GenBank/DDBJ whole genome shotgun (WGS) entry which is preliminary data.</text>
</comment>
<proteinExistence type="inferred from homology"/>
<comment type="similarity">
    <text evidence="1">Belongs to the metallophosphoesterase superfamily. YfcE family.</text>
</comment>
<organism evidence="3 4">
    <name type="scientific">Maribacter aquimaris</name>
    <dbReference type="NCBI Taxonomy" id="2737171"/>
    <lineage>
        <taxon>Bacteria</taxon>
        <taxon>Pseudomonadati</taxon>
        <taxon>Bacteroidota</taxon>
        <taxon>Flavobacteriia</taxon>
        <taxon>Flavobacteriales</taxon>
        <taxon>Flavobacteriaceae</taxon>
        <taxon>Maribacter</taxon>
    </lineage>
</organism>
<dbReference type="Proteomes" id="UP001166021">
    <property type="component" value="Unassembled WGS sequence"/>
</dbReference>
<gene>
    <name evidence="3" type="ORF">HPE56_19485</name>
</gene>
<accession>A0ABR7V9H8</accession>
<dbReference type="InterPro" id="IPR011152">
    <property type="entry name" value="Pesterase_MJ0912"/>
</dbReference>
<sequence>MIQNLGTLTGKILLFGGVYSNLQALEALLDVAHNLNISSRNMICTGDIIGYCSQPEEVCDLMRKNNIKTIAGNVEEQLREGEGDCGCDFEEGTICDSLSKQWYPYAQQQISKSTLHWLKTIPMQMKFRFAAKNFWVVHGSCFNISEFIFKSTPWEVKERNFIKTNADIIIAGHCGLPFTDSQGDKTWLNPGVIGMPANDGNTTVWYAVLEEVNGKIEISHHPLQYNFEMASTLMDNHELPKEYSNTLKTGIWDNCDILPDMETSHQGKEIRF</sequence>
<evidence type="ECO:0000259" key="2">
    <source>
        <dbReference type="Pfam" id="PF12850"/>
    </source>
</evidence>
<dbReference type="SUPFAM" id="SSF56300">
    <property type="entry name" value="Metallo-dependent phosphatases"/>
    <property type="match status" value="1"/>
</dbReference>
<dbReference type="Pfam" id="PF12850">
    <property type="entry name" value="Metallophos_2"/>
    <property type="match status" value="1"/>
</dbReference>
<feature type="domain" description="Calcineurin-like phosphoesterase" evidence="2">
    <location>
        <begin position="20"/>
        <end position="204"/>
    </location>
</feature>
<dbReference type="RefSeq" id="WP_188245418.1">
    <property type="nucleotide sequence ID" value="NZ_JABTCF010000017.1"/>
</dbReference>
<dbReference type="InterPro" id="IPR029052">
    <property type="entry name" value="Metallo-depent_PP-like"/>
</dbReference>
<keyword evidence="4" id="KW-1185">Reference proteome</keyword>
<dbReference type="Gene3D" id="3.60.21.10">
    <property type="match status" value="1"/>
</dbReference>
<dbReference type="PIRSF" id="PIRSF000883">
    <property type="entry name" value="Pesterase_MJ0912"/>
    <property type="match status" value="1"/>
</dbReference>
<dbReference type="InterPro" id="IPR050126">
    <property type="entry name" value="Ap4A_hydrolase"/>
</dbReference>
<evidence type="ECO:0000313" key="4">
    <source>
        <dbReference type="Proteomes" id="UP001166021"/>
    </source>
</evidence>
<dbReference type="InterPro" id="IPR024654">
    <property type="entry name" value="Calcineurin-like_PHP_lpxH"/>
</dbReference>
<reference evidence="3" key="1">
    <citation type="submission" date="2020-05" db="EMBL/GenBank/DDBJ databases">
        <title>The draft genome sequence of Maribacter sp. ANRC-HE7.</title>
        <authorList>
            <person name="Mu L."/>
        </authorList>
    </citation>
    <scope>NUCLEOTIDE SEQUENCE</scope>
    <source>
        <strain evidence="3">ANRC-HE7</strain>
    </source>
</reference>